<feature type="compositionally biased region" description="Gly residues" evidence="1">
    <location>
        <begin position="65"/>
        <end position="75"/>
    </location>
</feature>
<evidence type="ECO:0000256" key="1">
    <source>
        <dbReference type="SAM" id="MobiDB-lite"/>
    </source>
</evidence>
<feature type="compositionally biased region" description="Basic residues" evidence="1">
    <location>
        <begin position="231"/>
        <end position="241"/>
    </location>
</feature>
<keyword evidence="2" id="KW-0812">Transmembrane</keyword>
<feature type="region of interest" description="Disordered" evidence="1">
    <location>
        <begin position="506"/>
        <end position="526"/>
    </location>
</feature>
<feature type="region of interest" description="Disordered" evidence="1">
    <location>
        <begin position="1150"/>
        <end position="1169"/>
    </location>
</feature>
<evidence type="ECO:0000313" key="4">
    <source>
        <dbReference type="Proteomes" id="UP000189580"/>
    </source>
</evidence>
<feature type="compositionally biased region" description="Low complexity" evidence="1">
    <location>
        <begin position="182"/>
        <end position="191"/>
    </location>
</feature>
<protein>
    <submittedName>
        <fullName evidence="3">Vac7p</fullName>
    </submittedName>
</protein>
<evidence type="ECO:0000256" key="2">
    <source>
        <dbReference type="SAM" id="Phobius"/>
    </source>
</evidence>
<feature type="region of interest" description="Disordered" evidence="1">
    <location>
        <begin position="705"/>
        <end position="842"/>
    </location>
</feature>
<dbReference type="Pfam" id="PF12751">
    <property type="entry name" value="Vac7"/>
    <property type="match status" value="2"/>
</dbReference>
<feature type="compositionally biased region" description="Low complexity" evidence="1">
    <location>
        <begin position="76"/>
        <end position="89"/>
    </location>
</feature>
<feature type="compositionally biased region" description="Polar residues" evidence="1">
    <location>
        <begin position="369"/>
        <end position="392"/>
    </location>
</feature>
<dbReference type="GO" id="GO:1903778">
    <property type="term" value="P:protein localization to vacuolar membrane"/>
    <property type="evidence" value="ECO:0007669"/>
    <property type="project" value="TreeGrafter"/>
</dbReference>
<dbReference type="RefSeq" id="XP_018736199.1">
    <property type="nucleotide sequence ID" value="XM_018881752.1"/>
</dbReference>
<feature type="region of interest" description="Disordered" evidence="1">
    <location>
        <begin position="1185"/>
        <end position="1209"/>
    </location>
</feature>
<dbReference type="AlphaFoldDB" id="A0A167E724"/>
<accession>A0A167E724</accession>
<keyword evidence="2" id="KW-1133">Transmembrane helix</keyword>
<dbReference type="GO" id="GO:0000011">
    <property type="term" value="P:vacuole inheritance"/>
    <property type="evidence" value="ECO:0007669"/>
    <property type="project" value="TreeGrafter"/>
</dbReference>
<keyword evidence="4" id="KW-1185">Reference proteome</keyword>
<dbReference type="Proteomes" id="UP000189580">
    <property type="component" value="Chromosome d"/>
</dbReference>
<dbReference type="GO" id="GO:0000329">
    <property type="term" value="C:fungal-type vacuole membrane"/>
    <property type="evidence" value="ECO:0007669"/>
    <property type="project" value="TreeGrafter"/>
</dbReference>
<dbReference type="InterPro" id="IPR024260">
    <property type="entry name" value="Vac7"/>
</dbReference>
<keyword evidence="2" id="KW-0472">Membrane</keyword>
<name>A0A167E724_9ASCO</name>
<dbReference type="GeneID" id="30036822"/>
<dbReference type="GO" id="GO:0070772">
    <property type="term" value="C:PAS complex"/>
    <property type="evidence" value="ECO:0007669"/>
    <property type="project" value="TreeGrafter"/>
</dbReference>
<proteinExistence type="predicted"/>
<evidence type="ECO:0000313" key="3">
    <source>
        <dbReference type="EMBL" id="ANB13722.1"/>
    </source>
</evidence>
<sequence length="1209" mass="128303">MSSSRQPPARAAGKGGTPSGTRPVAPSPRRVSITSSEDLSYSTSEELDESDDYFSYQKGKSIASGGAGAAGGSAGSGISSRASTASYSGVNPSGRSPYQFPPPSKQLLRQNHRPNYGSNYGSGYGSGYGYSYHNDREGEGDGENEDYDDGDVEEYDDEDDRAGHGTIKANMLPSHSIGADTSSSSDNNSSSARFKGKIKHSSSNSSSTIKRDKSSNTLKSGSSSQSSPSKRYSRSSRHKKQLSNGTIRASDSGTQQDAKNDDNDTTADDNDGDTTISNLRISKDKQKNVDDKDGETTVHDKNTTGTAASSGTGASGKTKGGSANPSVNTSSLTSGTTNTASAASTAPSTASTATTTTTTDSSILASSGDLPSSKSGKEQTGSASTENNSAVASRTGDNKIGSGPATATILPSSTSAPNIPVAMAMSGASVTAPPTSTITGAGSGLGINSGITPSSVNLPAKASGSAASIKKPNTMTVEAETVEAVPTIAVAPTIAGSGSLKVKKSTDNVMKPINRTKKKKSSRLGQGSKAEIFAAKIASAVDEVHSSDSDETFVYESNPPDRSDSQRQHHQPLSSSQQSAVPSRPRFQSRNPSTSSLPFTGSQQQLQLQQLQQQIQAQQQQIHQNYREQTQHQLLQQQYQEQQQQQQHSQTLQQQLPQQTQQSQQQTQPTQQTQQLTGQTQPGTSQPTTTGAPSLQQTALGLAISSVPGSSSTQGSSVEPSGNVAQMNRWVVSKHKRTSGDTPMSSSSSITNVPVLESNSGGATGTTGGSTSGGTTAGGSGSVGAGTFLIARDRDTRSNGSSKRSRGAGGSSRAESPRPEDFESPKFYTHSGPSHSPLPRKLTANRHYDSTASYKAKDATLRRWRGGGSYMAEEDDDYDDQPEQDDMDDDIEYLNVSETTPLRSSGHSIRRSRKAGSLVAYSPHNYQHGKSWSQFYYFRIMFWAAVFGVCVLATGFILGFLLATSKPLQETRVSQIFDVLVSDEVLAFEVVIEAYNPGYLGIEVQNVNLDLFAKSKHVTDLQRETTTSTKPDDDESHTMLLGNVQKFDVPLIFEGGIFSKRLQKAVGDVKLVNPGRNTTGDDLVKESLAVLPPSPSMWQLLQQALKEQNGELDEGQKKWSRVNVHSFDLILRGSLKYKLLFGRERSVSIAKVSPPPSVPPAAGAPPQTPLLLSLRSSRHVHGPCLLRSRSNQGLGRSPSRRRQSPSRQN</sequence>
<feature type="compositionally biased region" description="Basic and acidic residues" evidence="1">
    <location>
        <begin position="815"/>
        <end position="824"/>
    </location>
</feature>
<feature type="compositionally biased region" description="Low complexity" evidence="1">
    <location>
        <begin position="215"/>
        <end position="230"/>
    </location>
</feature>
<feature type="compositionally biased region" description="Acidic residues" evidence="1">
    <location>
        <begin position="263"/>
        <end position="272"/>
    </location>
</feature>
<reference evidence="3 4" key="1">
    <citation type="submission" date="2016-02" db="EMBL/GenBank/DDBJ databases">
        <title>Complete genome sequence and transcriptome regulation of the pentose utilising yeast Sugiyamaella lignohabitans.</title>
        <authorList>
            <person name="Bellasio M."/>
            <person name="Peymann A."/>
            <person name="Valli M."/>
            <person name="Sipitzky M."/>
            <person name="Graf A."/>
            <person name="Sauer M."/>
            <person name="Marx H."/>
            <person name="Mattanovich D."/>
        </authorList>
    </citation>
    <scope>NUCLEOTIDE SEQUENCE [LARGE SCALE GENOMIC DNA]</scope>
    <source>
        <strain evidence="3 4">CBS 10342</strain>
    </source>
</reference>
<feature type="region of interest" description="Disordered" evidence="1">
    <location>
        <begin position="1"/>
        <end position="419"/>
    </location>
</feature>
<feature type="compositionally biased region" description="Gly residues" evidence="1">
    <location>
        <begin position="762"/>
        <end position="784"/>
    </location>
</feature>
<dbReference type="EMBL" id="CP014502">
    <property type="protein sequence ID" value="ANB13722.1"/>
    <property type="molecule type" value="Genomic_DNA"/>
</dbReference>
<gene>
    <name evidence="3" type="primary">VAC7</name>
    <name evidence="3" type="ORF">AWJ20_4666</name>
</gene>
<feature type="compositionally biased region" description="Basic residues" evidence="1">
    <location>
        <begin position="1198"/>
        <end position="1209"/>
    </location>
</feature>
<feature type="compositionally biased region" description="Pro residues" evidence="1">
    <location>
        <begin position="1153"/>
        <end position="1168"/>
    </location>
</feature>
<feature type="compositionally biased region" description="Polar residues" evidence="1">
    <location>
        <begin position="242"/>
        <end position="253"/>
    </location>
</feature>
<dbReference type="OrthoDB" id="1204at2759"/>
<feature type="compositionally biased region" description="Basic and acidic residues" evidence="1">
    <location>
        <begin position="281"/>
        <end position="302"/>
    </location>
</feature>
<feature type="compositionally biased region" description="Polar residues" evidence="1">
    <location>
        <begin position="586"/>
        <end position="602"/>
    </location>
</feature>
<organism evidence="3 4">
    <name type="scientific">Sugiyamaella lignohabitans</name>
    <dbReference type="NCBI Taxonomy" id="796027"/>
    <lineage>
        <taxon>Eukaryota</taxon>
        <taxon>Fungi</taxon>
        <taxon>Dikarya</taxon>
        <taxon>Ascomycota</taxon>
        <taxon>Saccharomycotina</taxon>
        <taxon>Dipodascomycetes</taxon>
        <taxon>Dipodascales</taxon>
        <taxon>Trichomonascaceae</taxon>
        <taxon>Sugiyamaella</taxon>
    </lineage>
</organism>
<dbReference type="GO" id="GO:0010513">
    <property type="term" value="P:positive regulation of phosphatidylinositol biosynthetic process"/>
    <property type="evidence" value="ECO:0007669"/>
    <property type="project" value="TreeGrafter"/>
</dbReference>
<feature type="compositionally biased region" description="Polar residues" evidence="1">
    <location>
        <begin position="32"/>
        <end position="44"/>
    </location>
</feature>
<feature type="compositionally biased region" description="Low complexity" evidence="1">
    <location>
        <begin position="650"/>
        <end position="690"/>
    </location>
</feature>
<feature type="region of interest" description="Disordered" evidence="1">
    <location>
        <begin position="544"/>
        <end position="605"/>
    </location>
</feature>
<feature type="compositionally biased region" description="Low complexity" evidence="1">
    <location>
        <begin position="303"/>
        <end position="367"/>
    </location>
</feature>
<feature type="transmembrane region" description="Helical" evidence="2">
    <location>
        <begin position="940"/>
        <end position="963"/>
    </location>
</feature>
<feature type="compositionally biased region" description="Acidic residues" evidence="1">
    <location>
        <begin position="140"/>
        <end position="160"/>
    </location>
</feature>
<feature type="compositionally biased region" description="Low complexity" evidence="1">
    <location>
        <begin position="705"/>
        <end position="722"/>
    </location>
</feature>
<dbReference type="PANTHER" id="PTHR28258:SF1">
    <property type="entry name" value="VACUOLAR SEGREGATION PROTEIN 7"/>
    <property type="match status" value="1"/>
</dbReference>
<dbReference type="KEGG" id="slb:AWJ20_4666"/>
<feature type="region of interest" description="Disordered" evidence="1">
    <location>
        <begin position="650"/>
        <end position="693"/>
    </location>
</feature>
<dbReference type="PANTHER" id="PTHR28258">
    <property type="entry name" value="VACUOLAR SEGREGATION PROTEIN 7"/>
    <property type="match status" value="1"/>
</dbReference>